<accession>A0A290WUG2</accession>
<proteinExistence type="predicted"/>
<evidence type="ECO:0000256" key="1">
    <source>
        <dbReference type="SAM" id="Phobius"/>
    </source>
</evidence>
<sequence>MWGGVVDGGVVVPSGLVVPGVMPGVVPGVAGVVVSGLVVPVVPEVPLVAGGVAGSVAAGVAVVLVSLCLLQPPSSAQTMALPRTSLLVVRSGAVMIVPFQ</sequence>
<dbReference type="EMBL" id="CP023422">
    <property type="protein sequence ID" value="ATD60338.1"/>
    <property type="molecule type" value="Genomic_DNA"/>
</dbReference>
<organism evidence="2 3">
    <name type="scientific">Janthinobacterium svalbardensis</name>
    <dbReference type="NCBI Taxonomy" id="368607"/>
    <lineage>
        <taxon>Bacteria</taxon>
        <taxon>Pseudomonadati</taxon>
        <taxon>Pseudomonadota</taxon>
        <taxon>Betaproteobacteria</taxon>
        <taxon>Burkholderiales</taxon>
        <taxon>Oxalobacteraceae</taxon>
        <taxon>Janthinobacterium</taxon>
    </lineage>
</organism>
<keyword evidence="1" id="KW-0812">Transmembrane</keyword>
<dbReference type="Proteomes" id="UP000218437">
    <property type="component" value="Chromosome"/>
</dbReference>
<keyword evidence="3" id="KW-1185">Reference proteome</keyword>
<keyword evidence="1" id="KW-0472">Membrane</keyword>
<evidence type="ECO:0000313" key="3">
    <source>
        <dbReference type="Proteomes" id="UP000218437"/>
    </source>
</evidence>
<evidence type="ECO:0000313" key="2">
    <source>
        <dbReference type="EMBL" id="ATD60338.1"/>
    </source>
</evidence>
<dbReference type="KEGG" id="jsv:CNX70_09175"/>
<gene>
    <name evidence="2" type="ORF">CNX70_09175</name>
</gene>
<protein>
    <submittedName>
        <fullName evidence="2">Uncharacterized protein</fullName>
    </submittedName>
</protein>
<dbReference type="AlphaFoldDB" id="A0A290WUG2"/>
<feature type="transmembrane region" description="Helical" evidence="1">
    <location>
        <begin position="47"/>
        <end position="70"/>
    </location>
</feature>
<name>A0A290WUG2_9BURK</name>
<keyword evidence="1" id="KW-1133">Transmembrane helix</keyword>
<reference evidence="2 3" key="1">
    <citation type="submission" date="2017-09" db="EMBL/GenBank/DDBJ databases">
        <title>Complete genome sequence of Janthinobacterium svalbardensis PAMC 27463.</title>
        <authorList>
            <person name="Cho Y.-J."/>
            <person name="Cho A."/>
            <person name="Kim O.-S."/>
            <person name="Lee J.-I."/>
        </authorList>
    </citation>
    <scope>NUCLEOTIDE SEQUENCE [LARGE SCALE GENOMIC DNA]</scope>
    <source>
        <strain evidence="2 3">PAMC 27463</strain>
    </source>
</reference>